<evidence type="ECO:0008006" key="4">
    <source>
        <dbReference type="Google" id="ProtNLM"/>
    </source>
</evidence>
<dbReference type="Proteomes" id="UP000663908">
    <property type="component" value="Chromosome"/>
</dbReference>
<keyword evidence="1" id="KW-1133">Transmembrane helix</keyword>
<feature type="transmembrane region" description="Helical" evidence="1">
    <location>
        <begin position="124"/>
        <end position="146"/>
    </location>
</feature>
<reference evidence="2 3" key="1">
    <citation type="submission" date="2021-03" db="EMBL/GenBank/DDBJ databases">
        <title>Complete genome sequence of Streptomyces cyanogenus S136, producer of anticancer angucycline landomycin A.</title>
        <authorList>
            <person name="Hrab P."/>
            <person name="Ruckert C."/>
            <person name="Busche T."/>
            <person name="Ostash I."/>
            <person name="Kalinowski J."/>
            <person name="Fedorenko V."/>
            <person name="Yushchuk O."/>
            <person name="Ostash B."/>
        </authorList>
    </citation>
    <scope>NUCLEOTIDE SEQUENCE [LARGE SCALE GENOMIC DNA]</scope>
    <source>
        <strain evidence="2 3">S136</strain>
    </source>
</reference>
<sequence>MTALRTAPPRAPLPVVRAVVFAVVGTVLGVSAHHLVTDGPVPWRQSGAAAAVLFALGLLGAQRPRSLTAVVTTCGATQAGLHLWLMTQRPGGTAPVVMPGHTHRVAGAPGARHERLHDSLAMTAAHASLAMTALHALAAVLVAVLLHRADAACWALARGLTTAIDVVRRHIGTAWELLTLRAAWAAEAGLPLLRTWEERLSWQGTALADVVVRRGPPRAGLSRPF</sequence>
<feature type="transmembrane region" description="Helical" evidence="1">
    <location>
        <begin position="15"/>
        <end position="36"/>
    </location>
</feature>
<organism evidence="2 3">
    <name type="scientific">Streptomyces cyanogenus</name>
    <dbReference type="NCBI Taxonomy" id="80860"/>
    <lineage>
        <taxon>Bacteria</taxon>
        <taxon>Bacillati</taxon>
        <taxon>Actinomycetota</taxon>
        <taxon>Actinomycetes</taxon>
        <taxon>Kitasatosporales</taxon>
        <taxon>Streptomycetaceae</taxon>
        <taxon>Streptomyces</taxon>
    </lineage>
</organism>
<keyword evidence="1" id="KW-0472">Membrane</keyword>
<dbReference type="EMBL" id="CP071839">
    <property type="protein sequence ID" value="QTD99935.1"/>
    <property type="molecule type" value="Genomic_DNA"/>
</dbReference>
<keyword evidence="3" id="KW-1185">Reference proteome</keyword>
<proteinExistence type="predicted"/>
<keyword evidence="1" id="KW-0812">Transmembrane</keyword>
<name>A0ABX7TTB4_STRCY</name>
<evidence type="ECO:0000256" key="1">
    <source>
        <dbReference type="SAM" id="Phobius"/>
    </source>
</evidence>
<gene>
    <name evidence="2" type="ORF">S1361_21540</name>
</gene>
<dbReference type="RefSeq" id="WP_208033448.1">
    <property type="nucleotide sequence ID" value="NZ_CP071839.1"/>
</dbReference>
<evidence type="ECO:0000313" key="2">
    <source>
        <dbReference type="EMBL" id="QTD99935.1"/>
    </source>
</evidence>
<accession>A0ABX7TTB4</accession>
<evidence type="ECO:0000313" key="3">
    <source>
        <dbReference type="Proteomes" id="UP000663908"/>
    </source>
</evidence>
<protein>
    <recommendedName>
        <fullName evidence="4">MFS transporter</fullName>
    </recommendedName>
</protein>